<evidence type="ECO:0000256" key="5">
    <source>
        <dbReference type="ARBA" id="ARBA00023004"/>
    </source>
</evidence>
<keyword evidence="4" id="KW-0479">Metal-binding</keyword>
<evidence type="ECO:0000256" key="4">
    <source>
        <dbReference type="ARBA" id="ARBA00022723"/>
    </source>
</evidence>
<keyword evidence="3" id="KW-0949">S-adenosyl-L-methionine</keyword>
<evidence type="ECO:0000313" key="8">
    <source>
        <dbReference type="EMBL" id="PPD59183.1"/>
    </source>
</evidence>
<dbReference type="GO" id="GO:0003824">
    <property type="term" value="F:catalytic activity"/>
    <property type="evidence" value="ECO:0007669"/>
    <property type="project" value="InterPro"/>
</dbReference>
<keyword evidence="2" id="KW-0004">4Fe-4S</keyword>
<proteinExistence type="predicted"/>
<dbReference type="OrthoDB" id="157380at2"/>
<dbReference type="Pfam" id="PF04055">
    <property type="entry name" value="Radical_SAM"/>
    <property type="match status" value="1"/>
</dbReference>
<feature type="domain" description="Radical SAM core" evidence="7">
    <location>
        <begin position="22"/>
        <end position="173"/>
    </location>
</feature>
<dbReference type="PANTHER" id="PTHR30352:SF5">
    <property type="entry name" value="PYRUVATE FORMATE-LYASE 1-ACTIVATING ENZYME"/>
    <property type="match status" value="1"/>
</dbReference>
<evidence type="ECO:0000313" key="9">
    <source>
        <dbReference type="Proteomes" id="UP000235653"/>
    </source>
</evidence>
<dbReference type="Gene3D" id="3.20.20.70">
    <property type="entry name" value="Aldolase class I"/>
    <property type="match status" value="1"/>
</dbReference>
<dbReference type="SFLD" id="SFLDS00029">
    <property type="entry name" value="Radical_SAM"/>
    <property type="match status" value="1"/>
</dbReference>
<evidence type="ECO:0000256" key="1">
    <source>
        <dbReference type="ARBA" id="ARBA00001966"/>
    </source>
</evidence>
<gene>
    <name evidence="8" type="ORF">JP09_000455</name>
</gene>
<name>A0A2P5PA44_9CHLR</name>
<keyword evidence="9" id="KW-1185">Reference proteome</keyword>
<dbReference type="GO" id="GO:0046872">
    <property type="term" value="F:metal ion binding"/>
    <property type="evidence" value="ECO:0007669"/>
    <property type="project" value="UniProtKB-KW"/>
</dbReference>
<accession>A0A2P5PA44</accession>
<comment type="cofactor">
    <cofactor evidence="1">
        <name>[4Fe-4S] cluster</name>
        <dbReference type="ChEBI" id="CHEBI:49883"/>
    </cofactor>
</comment>
<dbReference type="InterPro" id="IPR013785">
    <property type="entry name" value="Aldolase_TIM"/>
</dbReference>
<evidence type="ECO:0000256" key="6">
    <source>
        <dbReference type="ARBA" id="ARBA00023014"/>
    </source>
</evidence>
<dbReference type="Proteomes" id="UP000235653">
    <property type="component" value="Unassembled WGS sequence"/>
</dbReference>
<evidence type="ECO:0000256" key="2">
    <source>
        <dbReference type="ARBA" id="ARBA00022485"/>
    </source>
</evidence>
<dbReference type="InterPro" id="IPR058240">
    <property type="entry name" value="rSAM_sf"/>
</dbReference>
<evidence type="ECO:0000259" key="7">
    <source>
        <dbReference type="Pfam" id="PF04055"/>
    </source>
</evidence>
<sequence length="248" mass="28371">MKTKVYHISYAPVAKEATIFFWGCNFRCRGCLCQKQIYNFLLKENLDQFRAEPTTIASPPQVFLEISEIVDILKTVELERVYLEGQEAGIDPEYGELTKTLHSTFGCQNHLLTNGFEIPNIQNTDKIAFGIKAITDNLHKEYTGQSNVKVLQNFKRLYNSGIKLAATSVFIPEYIALPEIEKIAQFIASVDKQIPYVMLPYLKAGHNPWRRPNPLEMAEAVSVAKRYLENVHGWGGDETMEYELVRLF</sequence>
<keyword evidence="5" id="KW-0408">Iron</keyword>
<reference evidence="8 9" key="1">
    <citation type="journal article" date="2017" name="ISME J.">
        <title>Grape pomace compost harbors organohalide-respiring Dehalogenimonas species with novel reductive dehalogenase genes.</title>
        <authorList>
            <person name="Yang Y."/>
            <person name="Higgins S.A."/>
            <person name="Yan J."/>
            <person name="Simsir B."/>
            <person name="Chourey K."/>
            <person name="Iyer R."/>
            <person name="Hettich R.L."/>
            <person name="Baldwin B."/>
            <person name="Ogles D.M."/>
            <person name="Loffler F.E."/>
        </authorList>
    </citation>
    <scope>NUCLEOTIDE SEQUENCE [LARGE SCALE GENOMIC DNA]</scope>
    <source>
        <strain evidence="8 9">GP</strain>
    </source>
</reference>
<dbReference type="InterPro" id="IPR007197">
    <property type="entry name" value="rSAM"/>
</dbReference>
<dbReference type="GO" id="GO:0051539">
    <property type="term" value="F:4 iron, 4 sulfur cluster binding"/>
    <property type="evidence" value="ECO:0007669"/>
    <property type="project" value="UniProtKB-KW"/>
</dbReference>
<evidence type="ECO:0000256" key="3">
    <source>
        <dbReference type="ARBA" id="ARBA00022691"/>
    </source>
</evidence>
<protein>
    <submittedName>
        <fullName evidence="8">Radical SAM protein</fullName>
    </submittedName>
</protein>
<dbReference type="EMBL" id="JQAN02000001">
    <property type="protein sequence ID" value="PPD59183.1"/>
    <property type="molecule type" value="Genomic_DNA"/>
</dbReference>
<dbReference type="AlphaFoldDB" id="A0A2P5PA44"/>
<dbReference type="RefSeq" id="WP_102331418.1">
    <property type="nucleotide sequence ID" value="NZ_CP058566.2"/>
</dbReference>
<organism evidence="8 9">
    <name type="scientific">Dehalogenimonas etheniformans</name>
    <dbReference type="NCBI Taxonomy" id="1536648"/>
    <lineage>
        <taxon>Bacteria</taxon>
        <taxon>Bacillati</taxon>
        <taxon>Chloroflexota</taxon>
        <taxon>Dehalococcoidia</taxon>
        <taxon>Dehalococcoidales</taxon>
        <taxon>Dehalococcoidaceae</taxon>
        <taxon>Dehalogenimonas</taxon>
    </lineage>
</organism>
<keyword evidence="6" id="KW-0411">Iron-sulfur</keyword>
<dbReference type="InterPro" id="IPR034457">
    <property type="entry name" value="Organic_radical-activating"/>
</dbReference>
<dbReference type="PANTHER" id="PTHR30352">
    <property type="entry name" value="PYRUVATE FORMATE-LYASE-ACTIVATING ENZYME"/>
    <property type="match status" value="1"/>
</dbReference>
<dbReference type="SUPFAM" id="SSF102114">
    <property type="entry name" value="Radical SAM enzymes"/>
    <property type="match status" value="1"/>
</dbReference>
<comment type="caution">
    <text evidence="8">The sequence shown here is derived from an EMBL/GenBank/DDBJ whole genome shotgun (WGS) entry which is preliminary data.</text>
</comment>